<dbReference type="PROSITE" id="PS51352">
    <property type="entry name" value="THIOREDOXIN_2"/>
    <property type="match status" value="1"/>
</dbReference>
<reference evidence="3 4" key="1">
    <citation type="journal article" date="2024" name="Nat. Commun.">
        <title>Phylogenomics reveals the evolutionary origins of lichenization in chlorophyte algae.</title>
        <authorList>
            <person name="Puginier C."/>
            <person name="Libourel C."/>
            <person name="Otte J."/>
            <person name="Skaloud P."/>
            <person name="Haon M."/>
            <person name="Grisel S."/>
            <person name="Petersen M."/>
            <person name="Berrin J.G."/>
            <person name="Delaux P.M."/>
            <person name="Dal Grande F."/>
            <person name="Keller J."/>
        </authorList>
    </citation>
    <scope>NUCLEOTIDE SEQUENCE [LARGE SCALE GENOMIC DNA]</scope>
    <source>
        <strain evidence="3 4">SAG 2043</strain>
    </source>
</reference>
<dbReference type="CDD" id="cd02947">
    <property type="entry name" value="TRX_family"/>
    <property type="match status" value="1"/>
</dbReference>
<gene>
    <name evidence="3" type="ORF">WJX72_001501</name>
</gene>
<dbReference type="PRINTS" id="PR00421">
    <property type="entry name" value="THIOREDOXIN"/>
</dbReference>
<dbReference type="InterPro" id="IPR017937">
    <property type="entry name" value="Thioredoxin_CS"/>
</dbReference>
<organism evidence="3 4">
    <name type="scientific">[Myrmecia] bisecta</name>
    <dbReference type="NCBI Taxonomy" id="41462"/>
    <lineage>
        <taxon>Eukaryota</taxon>
        <taxon>Viridiplantae</taxon>
        <taxon>Chlorophyta</taxon>
        <taxon>core chlorophytes</taxon>
        <taxon>Trebouxiophyceae</taxon>
        <taxon>Trebouxiales</taxon>
        <taxon>Trebouxiaceae</taxon>
        <taxon>Myrmecia</taxon>
    </lineage>
</organism>
<evidence type="ECO:0000313" key="3">
    <source>
        <dbReference type="EMBL" id="KAK9823274.1"/>
    </source>
</evidence>
<feature type="domain" description="Thioredoxin" evidence="2">
    <location>
        <begin position="75"/>
        <end position="198"/>
    </location>
</feature>
<evidence type="ECO:0000313" key="4">
    <source>
        <dbReference type="Proteomes" id="UP001489004"/>
    </source>
</evidence>
<dbReference type="PANTHER" id="PTHR46115">
    <property type="entry name" value="THIOREDOXIN-LIKE PROTEIN 1"/>
    <property type="match status" value="1"/>
</dbReference>
<protein>
    <recommendedName>
        <fullName evidence="2">Thioredoxin domain-containing protein</fullName>
    </recommendedName>
</protein>
<evidence type="ECO:0000259" key="2">
    <source>
        <dbReference type="PROSITE" id="PS51352"/>
    </source>
</evidence>
<dbReference type="SUPFAM" id="SSF52833">
    <property type="entry name" value="Thioredoxin-like"/>
    <property type="match status" value="1"/>
</dbReference>
<proteinExistence type="predicted"/>
<evidence type="ECO:0000256" key="1">
    <source>
        <dbReference type="ARBA" id="ARBA00023157"/>
    </source>
</evidence>
<dbReference type="PROSITE" id="PS00194">
    <property type="entry name" value="THIOREDOXIN_1"/>
    <property type="match status" value="1"/>
</dbReference>
<dbReference type="Proteomes" id="UP001489004">
    <property type="component" value="Unassembled WGS sequence"/>
</dbReference>
<sequence length="206" mass="22503">MASSQLLSRNSTNAATVPRCSFRRSYACSFVKVPCSRSQTRTRPTTCFSQRAQIWGHALGRPVPGGCTTATLSGVRTLAAAAAVSSGEQAAEKSLRELTIDDFDECIKEAPGLVVVDFFTDWCGPCKIMMPLLVAMQDEMPDVLFTKLNCNKKNKELGVRLNIKVAPTFQLYKNGVKVADMTGAKIEELRKLIEAHRSVRQLASSA</sequence>
<dbReference type="AlphaFoldDB" id="A0AAW1QPC6"/>
<comment type="caution">
    <text evidence="3">The sequence shown here is derived from an EMBL/GenBank/DDBJ whole genome shotgun (WGS) entry which is preliminary data.</text>
</comment>
<dbReference type="InterPro" id="IPR013766">
    <property type="entry name" value="Thioredoxin_domain"/>
</dbReference>
<dbReference type="InterPro" id="IPR036249">
    <property type="entry name" value="Thioredoxin-like_sf"/>
</dbReference>
<dbReference type="Pfam" id="PF00085">
    <property type="entry name" value="Thioredoxin"/>
    <property type="match status" value="1"/>
</dbReference>
<dbReference type="EMBL" id="JALJOR010000002">
    <property type="protein sequence ID" value="KAK9823274.1"/>
    <property type="molecule type" value="Genomic_DNA"/>
</dbReference>
<dbReference type="Gene3D" id="3.40.30.10">
    <property type="entry name" value="Glutaredoxin"/>
    <property type="match status" value="1"/>
</dbReference>
<keyword evidence="4" id="KW-1185">Reference proteome</keyword>
<name>A0AAW1QPC6_9CHLO</name>
<accession>A0AAW1QPC6</accession>
<keyword evidence="1" id="KW-1015">Disulfide bond</keyword>